<name>A0A178MVL2_9PROT</name>
<reference evidence="1 2" key="1">
    <citation type="submission" date="2016-04" db="EMBL/GenBank/DDBJ databases">
        <title>Draft genome sequence of freshwater magnetotactic bacteria Magnetospirillum marisnigri SP-1 and Magnetospirillum moscoviense BB-1.</title>
        <authorList>
            <person name="Koziaeva V."/>
            <person name="Dziuba M.V."/>
            <person name="Ivanov T.M."/>
            <person name="Kuznetsov B."/>
            <person name="Grouzdev D.S."/>
        </authorList>
    </citation>
    <scope>NUCLEOTIDE SEQUENCE [LARGE SCALE GENOMIC DNA]</scope>
    <source>
        <strain evidence="1 2">BB-1</strain>
    </source>
</reference>
<dbReference type="RefSeq" id="WP_068498946.1">
    <property type="nucleotide sequence ID" value="NZ_LWQU01000126.1"/>
</dbReference>
<dbReference type="AlphaFoldDB" id="A0A178MVL2"/>
<evidence type="ECO:0000313" key="2">
    <source>
        <dbReference type="Proteomes" id="UP000078543"/>
    </source>
</evidence>
<gene>
    <name evidence="1" type="ORF">A6A05_09980</name>
</gene>
<accession>A0A178MVL2</accession>
<keyword evidence="2" id="KW-1185">Reference proteome</keyword>
<dbReference type="Proteomes" id="UP000078543">
    <property type="component" value="Unassembled WGS sequence"/>
</dbReference>
<dbReference type="STRING" id="1437059.A6A05_09980"/>
<comment type="caution">
    <text evidence="1">The sequence shown here is derived from an EMBL/GenBank/DDBJ whole genome shotgun (WGS) entry which is preliminary data.</text>
</comment>
<proteinExistence type="predicted"/>
<evidence type="ECO:0000313" key="1">
    <source>
        <dbReference type="EMBL" id="OAN53084.1"/>
    </source>
</evidence>
<dbReference type="OrthoDB" id="5769175at2"/>
<protein>
    <submittedName>
        <fullName evidence="1">Uncharacterized protein</fullName>
    </submittedName>
</protein>
<organism evidence="1 2">
    <name type="scientific">Magnetospirillum moscoviense</name>
    <dbReference type="NCBI Taxonomy" id="1437059"/>
    <lineage>
        <taxon>Bacteria</taxon>
        <taxon>Pseudomonadati</taxon>
        <taxon>Pseudomonadota</taxon>
        <taxon>Alphaproteobacteria</taxon>
        <taxon>Rhodospirillales</taxon>
        <taxon>Rhodospirillaceae</taxon>
        <taxon>Magnetospirillum</taxon>
    </lineage>
</organism>
<sequence length="337" mass="34559">MSISASAQAPIYSDPDRLVPFLASERADTARAAAAERDAKTAGKDLSMFAEEEPSFWDVLDVINPLQHIPVINTLYQELTGDKIGVGARLAGGALFGGPLGLIASAAGCVIEQETGNTVGGHVLAMFKDDAPATAIAQAKPEEASASMQVAAAPVVTLPEPVAGQAATPQVMFTADGMVAPPSAALAPQAAVQKVALAQPAAPLTDAKPFTPIGQQPSRFMPIPNRMSAVNPPPLQPISVPVSNSGSRSNVPITGRDPVSANNASNAMAVQKIMADQGLGGQAHPMLPGSGKMAVPPTGMPAAPADWVQSMNKALDKYERAGSLATRPQPTTTLDLQ</sequence>
<dbReference type="EMBL" id="LWQU01000126">
    <property type="protein sequence ID" value="OAN53084.1"/>
    <property type="molecule type" value="Genomic_DNA"/>
</dbReference>